<comment type="similarity">
    <text evidence="1">Belongs to the NAD(P)H dehydrogenase (quinone) family.</text>
</comment>
<sequence length="193" mass="21675">MINVHVIYAHPGGHGFTGEVLDAFREGLAEAGHAYTVSDLYRMGFRPDLSRAELERRDGDPVPEDVAAEQARLDAADVWVFVYPVWWADCPALLKGWFDRVWSVGWAYKPMRLRPARTALVLCTAGYDVAELEASGVHQAMRTAMITDRIGGRAERSEFVVLGGSTLRGDDPRRWAEVRAEHLRRVRELGRAL</sequence>
<dbReference type="SUPFAM" id="SSF52218">
    <property type="entry name" value="Flavoproteins"/>
    <property type="match status" value="1"/>
</dbReference>
<evidence type="ECO:0000256" key="1">
    <source>
        <dbReference type="ARBA" id="ARBA00006252"/>
    </source>
</evidence>
<gene>
    <name evidence="4" type="ORF">I4J89_22605</name>
</gene>
<keyword evidence="2" id="KW-0560">Oxidoreductase</keyword>
<dbReference type="RefSeq" id="WP_196416015.1">
    <property type="nucleotide sequence ID" value="NZ_JADQTO010000010.1"/>
</dbReference>
<keyword evidence="5" id="KW-1185">Reference proteome</keyword>
<name>A0A931CA82_9ACTN</name>
<dbReference type="GO" id="GO:0005829">
    <property type="term" value="C:cytosol"/>
    <property type="evidence" value="ECO:0007669"/>
    <property type="project" value="TreeGrafter"/>
</dbReference>
<dbReference type="Pfam" id="PF02525">
    <property type="entry name" value="Flavodoxin_2"/>
    <property type="match status" value="1"/>
</dbReference>
<dbReference type="InterPro" id="IPR029039">
    <property type="entry name" value="Flavoprotein-like_sf"/>
</dbReference>
<dbReference type="InterPro" id="IPR051545">
    <property type="entry name" value="NAD(P)H_dehydrogenase_qn"/>
</dbReference>
<evidence type="ECO:0000256" key="2">
    <source>
        <dbReference type="ARBA" id="ARBA00023002"/>
    </source>
</evidence>
<proteinExistence type="inferred from homology"/>
<dbReference type="Proteomes" id="UP000598146">
    <property type="component" value="Unassembled WGS sequence"/>
</dbReference>
<dbReference type="Gene3D" id="3.40.50.360">
    <property type="match status" value="1"/>
</dbReference>
<reference evidence="4" key="1">
    <citation type="submission" date="2020-11" db="EMBL/GenBank/DDBJ databases">
        <title>Isolation and identification of active actinomycetes.</title>
        <authorList>
            <person name="Sun X."/>
        </authorList>
    </citation>
    <scope>NUCLEOTIDE SEQUENCE</scope>
    <source>
        <strain evidence="4">NEAU-A11</strain>
    </source>
</reference>
<dbReference type="EMBL" id="JADQTO010000010">
    <property type="protein sequence ID" value="MBG0564242.1"/>
    <property type="molecule type" value="Genomic_DNA"/>
</dbReference>
<evidence type="ECO:0000313" key="5">
    <source>
        <dbReference type="Proteomes" id="UP000598146"/>
    </source>
</evidence>
<dbReference type="GO" id="GO:0003955">
    <property type="term" value="F:NAD(P)H dehydrogenase (quinone) activity"/>
    <property type="evidence" value="ECO:0007669"/>
    <property type="project" value="TreeGrafter"/>
</dbReference>
<dbReference type="PANTHER" id="PTHR10204">
    <property type="entry name" value="NAD P H OXIDOREDUCTASE-RELATED"/>
    <property type="match status" value="1"/>
</dbReference>
<accession>A0A931CA82</accession>
<dbReference type="InterPro" id="IPR003680">
    <property type="entry name" value="Flavodoxin_fold"/>
</dbReference>
<evidence type="ECO:0000259" key="3">
    <source>
        <dbReference type="Pfam" id="PF02525"/>
    </source>
</evidence>
<comment type="caution">
    <text evidence="4">The sequence shown here is derived from an EMBL/GenBank/DDBJ whole genome shotgun (WGS) entry which is preliminary data.</text>
</comment>
<protein>
    <submittedName>
        <fullName evidence="4">NAD(P)H-dependent oxidoreductase</fullName>
    </submittedName>
</protein>
<dbReference type="AlphaFoldDB" id="A0A931CA82"/>
<feature type="domain" description="Flavodoxin-like fold" evidence="3">
    <location>
        <begin position="3"/>
        <end position="143"/>
    </location>
</feature>
<organism evidence="4 5">
    <name type="scientific">Actinoplanes aureus</name>
    <dbReference type="NCBI Taxonomy" id="2792083"/>
    <lineage>
        <taxon>Bacteria</taxon>
        <taxon>Bacillati</taxon>
        <taxon>Actinomycetota</taxon>
        <taxon>Actinomycetes</taxon>
        <taxon>Micromonosporales</taxon>
        <taxon>Micromonosporaceae</taxon>
        <taxon>Actinoplanes</taxon>
    </lineage>
</organism>
<evidence type="ECO:0000313" key="4">
    <source>
        <dbReference type="EMBL" id="MBG0564242.1"/>
    </source>
</evidence>
<dbReference type="PANTHER" id="PTHR10204:SF34">
    <property type="entry name" value="NAD(P)H DEHYDROGENASE [QUINONE] 1 ISOFORM 1"/>
    <property type="match status" value="1"/>
</dbReference>